<dbReference type="OrthoDB" id="6539284at2"/>
<dbReference type="AlphaFoldDB" id="A0A078LYF3"/>
<dbReference type="Pfam" id="PF01052">
    <property type="entry name" value="FliMN_C"/>
    <property type="match status" value="1"/>
</dbReference>
<evidence type="ECO:0000313" key="2">
    <source>
        <dbReference type="EMBL" id="CDZ95357.1"/>
    </source>
</evidence>
<protein>
    <submittedName>
        <fullName evidence="2">Surface presentation of antigens (SPOA) protein</fullName>
    </submittedName>
</protein>
<keyword evidence="3" id="KW-1185">Reference proteome</keyword>
<evidence type="ECO:0000259" key="1">
    <source>
        <dbReference type="Pfam" id="PF01052"/>
    </source>
</evidence>
<evidence type="ECO:0000313" key="3">
    <source>
        <dbReference type="Proteomes" id="UP000053902"/>
    </source>
</evidence>
<organism evidence="2 3">
    <name type="scientific">Pseudomonas saudiphocaensis</name>
    <dbReference type="NCBI Taxonomy" id="1499686"/>
    <lineage>
        <taxon>Bacteria</taxon>
        <taxon>Pseudomonadati</taxon>
        <taxon>Pseudomonadota</taxon>
        <taxon>Gammaproteobacteria</taxon>
        <taxon>Pseudomonadales</taxon>
        <taxon>Pseudomonadaceae</taxon>
        <taxon>Pseudomonas</taxon>
    </lineage>
</organism>
<name>A0A078LYF3_9PSED</name>
<dbReference type="SUPFAM" id="SSF101801">
    <property type="entry name" value="Surface presentation of antigens (SPOA)"/>
    <property type="match status" value="1"/>
</dbReference>
<sequence>MSGNSKVHHGVPAKSLTVLKPQKLGRHHHKIPQFIKETTNKNPRLMADYFLRNYRISLELCKVEVQEATNKTPDCIYRSPMGKVGFSIDRALLTEALECYYGGTIVPSQDTPPISTSEQRMRNRLGLDLTYIFARALLAGDTFGELERYENDYEETSWEYVAEFEYISHLTESRSSIFIHLDTELVDELTSHLAGPPPERLNGNPLDHIKHLPVRLDCVVASVQLPLSQVLGLQLNDILMVRPLDRYEVRINQQKLFRGTVFEEDGALFLTSLESVQSQ</sequence>
<dbReference type="EMBL" id="CCSF01000001">
    <property type="protein sequence ID" value="CDZ95357.1"/>
    <property type="molecule type" value="Genomic_DNA"/>
</dbReference>
<accession>A0A078LYF3</accession>
<gene>
    <name evidence="2" type="ORF">BN1079_02690</name>
</gene>
<proteinExistence type="predicted"/>
<dbReference type="Proteomes" id="UP000053902">
    <property type="component" value="Unassembled WGS sequence"/>
</dbReference>
<dbReference type="Gene3D" id="2.30.330.10">
    <property type="entry name" value="SpoA-like"/>
    <property type="match status" value="1"/>
</dbReference>
<dbReference type="InterPro" id="IPR001543">
    <property type="entry name" value="FliN-like_C"/>
</dbReference>
<dbReference type="HOGENOM" id="CLU_997024_0_0_6"/>
<dbReference type="InterPro" id="IPR036429">
    <property type="entry name" value="SpoA-like_sf"/>
</dbReference>
<dbReference type="RefSeq" id="WP_037025066.1">
    <property type="nucleotide sequence ID" value="NZ_CCSF01000001.1"/>
</dbReference>
<dbReference type="STRING" id="1499686.BN1079_02690"/>
<feature type="domain" description="Flagellar motor switch protein FliN-like C-terminal" evidence="1">
    <location>
        <begin position="208"/>
        <end position="266"/>
    </location>
</feature>
<dbReference type="eggNOG" id="COG1868">
    <property type="taxonomic scope" value="Bacteria"/>
</dbReference>
<reference evidence="2 3" key="1">
    <citation type="submission" date="2014-07" db="EMBL/GenBank/DDBJ databases">
        <authorList>
            <person name="Urmite Genomes Urmite Genomes"/>
        </authorList>
    </citation>
    <scope>NUCLEOTIDE SEQUENCE [LARGE SCALE GENOMIC DNA]</scope>
    <source>
        <strain evidence="2 3">20_BN</strain>
    </source>
</reference>